<feature type="domain" description="Amidase" evidence="6">
    <location>
        <begin position="167"/>
        <end position="488"/>
    </location>
</feature>
<protein>
    <recommendedName>
        <fullName evidence="5">Glutamyl-tRNA(Gln) amidotransferase subunit A, mitochondrial</fullName>
        <shortName evidence="5">Glu-AdT subunit A</shortName>
        <ecNumber evidence="5">6.3.5.7</ecNumber>
    </recommendedName>
</protein>
<dbReference type="HAMAP" id="MF_00120">
    <property type="entry name" value="GatA"/>
    <property type="match status" value="1"/>
</dbReference>
<comment type="caution">
    <text evidence="7">The sequence shown here is derived from an EMBL/GenBank/DDBJ whole genome shotgun (WGS) entry which is preliminary data.</text>
</comment>
<comment type="function">
    <text evidence="5">Allows the formation of correctly charged Gln-tRNA(Gln) through the transamidation of misacylated Glu-tRNA(Gln) in the mitochondria. The reaction takes place in the presence of glutamine and ATP through an activated gamma-phospho-Glu-tRNA(Gln).</text>
</comment>
<dbReference type="GO" id="GO:0070681">
    <property type="term" value="P:glutaminyl-tRNAGln biosynthesis via transamidation"/>
    <property type="evidence" value="ECO:0007669"/>
    <property type="project" value="UniProtKB-UniRule"/>
</dbReference>
<dbReference type="PANTHER" id="PTHR11895:SF7">
    <property type="entry name" value="GLUTAMYL-TRNA(GLN) AMIDOTRANSFERASE SUBUNIT A, MITOCHONDRIAL"/>
    <property type="match status" value="1"/>
</dbReference>
<dbReference type="SUPFAM" id="SSF75304">
    <property type="entry name" value="Amidase signature (AS) enzymes"/>
    <property type="match status" value="1"/>
</dbReference>
<dbReference type="GO" id="GO:0005524">
    <property type="term" value="F:ATP binding"/>
    <property type="evidence" value="ECO:0007669"/>
    <property type="project" value="UniProtKB-KW"/>
</dbReference>
<dbReference type="InterPro" id="IPR023631">
    <property type="entry name" value="Amidase_dom"/>
</dbReference>
<dbReference type="GO" id="GO:0005739">
    <property type="term" value="C:mitochondrion"/>
    <property type="evidence" value="ECO:0007669"/>
    <property type="project" value="UniProtKB-SubCell"/>
</dbReference>
<dbReference type="EMBL" id="QKKF02022802">
    <property type="protein sequence ID" value="RZF38219.1"/>
    <property type="molecule type" value="Genomic_DNA"/>
</dbReference>
<keyword evidence="2 5" id="KW-0547">Nucleotide-binding</keyword>
<dbReference type="AlphaFoldDB" id="A0A482WXC6"/>
<dbReference type="GO" id="GO:0030956">
    <property type="term" value="C:glutamyl-tRNA(Gln) amidotransferase complex"/>
    <property type="evidence" value="ECO:0007669"/>
    <property type="project" value="UniProtKB-UniRule"/>
</dbReference>
<comment type="subcellular location">
    <subcellularLocation>
        <location evidence="5">Mitochondrion</location>
    </subcellularLocation>
</comment>
<organism evidence="7 8">
    <name type="scientific">Laodelphax striatellus</name>
    <name type="common">Small brown planthopper</name>
    <name type="synonym">Delphax striatella</name>
    <dbReference type="NCBI Taxonomy" id="195883"/>
    <lineage>
        <taxon>Eukaryota</taxon>
        <taxon>Metazoa</taxon>
        <taxon>Ecdysozoa</taxon>
        <taxon>Arthropoda</taxon>
        <taxon>Hexapoda</taxon>
        <taxon>Insecta</taxon>
        <taxon>Pterygota</taxon>
        <taxon>Neoptera</taxon>
        <taxon>Paraneoptera</taxon>
        <taxon>Hemiptera</taxon>
        <taxon>Auchenorrhyncha</taxon>
        <taxon>Fulgoroidea</taxon>
        <taxon>Delphacidae</taxon>
        <taxon>Criomorphinae</taxon>
        <taxon>Laodelphax</taxon>
    </lineage>
</organism>
<keyword evidence="8" id="KW-1185">Reference proteome</keyword>
<dbReference type="EC" id="6.3.5.7" evidence="5"/>
<feature type="active site" description="Charge relay system" evidence="5">
    <location>
        <position position="173"/>
    </location>
</feature>
<dbReference type="InterPro" id="IPR000120">
    <property type="entry name" value="Amidase"/>
</dbReference>
<comment type="subunit">
    <text evidence="5">Subunit of the heterotrimeric GatCAB amidotransferase (AdT) complex, composed of A, B and C subunits.</text>
</comment>
<proteinExistence type="inferred from homology"/>
<evidence type="ECO:0000256" key="4">
    <source>
        <dbReference type="ARBA" id="ARBA00022917"/>
    </source>
</evidence>
<keyword evidence="5" id="KW-0496">Mitochondrion</keyword>
<dbReference type="Pfam" id="PF01425">
    <property type="entry name" value="Amidase"/>
    <property type="match status" value="2"/>
</dbReference>
<accession>A0A482WXC6</accession>
<comment type="similarity">
    <text evidence="5">Belongs to the amidase family. GatA subfamily.</text>
</comment>
<dbReference type="InterPro" id="IPR004412">
    <property type="entry name" value="GatA"/>
</dbReference>
<evidence type="ECO:0000256" key="3">
    <source>
        <dbReference type="ARBA" id="ARBA00022840"/>
    </source>
</evidence>
<keyword evidence="3 5" id="KW-0067">ATP-binding</keyword>
<dbReference type="GO" id="GO:0050567">
    <property type="term" value="F:glutaminyl-tRNA synthase (glutamine-hydrolyzing) activity"/>
    <property type="evidence" value="ECO:0007669"/>
    <property type="project" value="UniProtKB-UniRule"/>
</dbReference>
<feature type="domain" description="Amidase" evidence="6">
    <location>
        <begin position="23"/>
        <end position="144"/>
    </location>
</feature>
<dbReference type="GO" id="GO:0032543">
    <property type="term" value="P:mitochondrial translation"/>
    <property type="evidence" value="ECO:0007669"/>
    <property type="project" value="UniProtKB-UniRule"/>
</dbReference>
<name>A0A482WXC6_LAOST</name>
<dbReference type="STRING" id="195883.A0A482WXC6"/>
<reference evidence="7 8" key="1">
    <citation type="journal article" date="2017" name="Gigascience">
        <title>Genome sequence of the small brown planthopper, Laodelphax striatellus.</title>
        <authorList>
            <person name="Zhu J."/>
            <person name="Jiang F."/>
            <person name="Wang X."/>
            <person name="Yang P."/>
            <person name="Bao Y."/>
            <person name="Zhao W."/>
            <person name="Wang W."/>
            <person name="Lu H."/>
            <person name="Wang Q."/>
            <person name="Cui N."/>
            <person name="Li J."/>
            <person name="Chen X."/>
            <person name="Luo L."/>
            <person name="Yu J."/>
            <person name="Kang L."/>
            <person name="Cui F."/>
        </authorList>
    </citation>
    <scope>NUCLEOTIDE SEQUENCE [LARGE SCALE GENOMIC DNA]</scope>
    <source>
        <strain evidence="7">Lst14</strain>
    </source>
</reference>
<dbReference type="Gene3D" id="3.90.1300.10">
    <property type="entry name" value="Amidase signature (AS) domain"/>
    <property type="match status" value="1"/>
</dbReference>
<comment type="catalytic activity">
    <reaction evidence="5">
        <text>L-glutamyl-tRNA(Gln) + L-glutamine + ATP + H2O = L-glutaminyl-tRNA(Gln) + L-glutamate + ADP + phosphate + H(+)</text>
        <dbReference type="Rhea" id="RHEA:17521"/>
        <dbReference type="Rhea" id="RHEA-COMP:9681"/>
        <dbReference type="Rhea" id="RHEA-COMP:9684"/>
        <dbReference type="ChEBI" id="CHEBI:15377"/>
        <dbReference type="ChEBI" id="CHEBI:15378"/>
        <dbReference type="ChEBI" id="CHEBI:29985"/>
        <dbReference type="ChEBI" id="CHEBI:30616"/>
        <dbReference type="ChEBI" id="CHEBI:43474"/>
        <dbReference type="ChEBI" id="CHEBI:58359"/>
        <dbReference type="ChEBI" id="CHEBI:78520"/>
        <dbReference type="ChEBI" id="CHEBI:78521"/>
        <dbReference type="ChEBI" id="CHEBI:456216"/>
        <dbReference type="EC" id="6.3.5.7"/>
    </reaction>
</comment>
<keyword evidence="1 5" id="KW-0436">Ligase</keyword>
<evidence type="ECO:0000313" key="7">
    <source>
        <dbReference type="EMBL" id="RZF38219.1"/>
    </source>
</evidence>
<feature type="active site" description="Acyl-ester intermediate" evidence="5">
    <location>
        <position position="197"/>
    </location>
</feature>
<keyword evidence="4 5" id="KW-0648">Protein biosynthesis</keyword>
<evidence type="ECO:0000256" key="2">
    <source>
        <dbReference type="ARBA" id="ARBA00022741"/>
    </source>
</evidence>
<evidence type="ECO:0000256" key="1">
    <source>
        <dbReference type="ARBA" id="ARBA00022598"/>
    </source>
</evidence>
<dbReference type="SMR" id="A0A482WXC6"/>
<dbReference type="Proteomes" id="UP000291343">
    <property type="component" value="Unassembled WGS sequence"/>
</dbReference>
<evidence type="ECO:0000256" key="5">
    <source>
        <dbReference type="HAMAP-Rule" id="MF_03150"/>
    </source>
</evidence>
<dbReference type="PANTHER" id="PTHR11895">
    <property type="entry name" value="TRANSAMIDASE"/>
    <property type="match status" value="1"/>
</dbReference>
<dbReference type="OrthoDB" id="421993at2759"/>
<feature type="active site" description="Charge relay system" evidence="5">
    <location>
        <position position="76"/>
    </location>
</feature>
<evidence type="ECO:0000313" key="8">
    <source>
        <dbReference type="Proteomes" id="UP000291343"/>
    </source>
</evidence>
<evidence type="ECO:0000259" key="6">
    <source>
        <dbReference type="Pfam" id="PF01425"/>
    </source>
</evidence>
<gene>
    <name evidence="5" type="primary">GatA</name>
    <name evidence="7" type="ORF">LSTR_LSTR005580</name>
</gene>
<dbReference type="FunCoup" id="A0A482WXC6">
    <property type="interactions" value="738"/>
</dbReference>
<dbReference type="InterPro" id="IPR036928">
    <property type="entry name" value="AS_sf"/>
</dbReference>
<sequence length="506" mass="54777">MLKLSISEVASTLRDGKISPIDLCEKCLSRADKVKKLNAFVRILKNESLNCASESQIKFQHGKVRSKIEGVAIAVKDNFCTKGITTTCSSKMLNDFVPTYNATVVQRLKDAGSILIGKTNMDEFAMGSGTVDSIHGVTKNIWGSDIPYMLGNKSVNDGIPSKGGTFERVAGGSSGGSAVAVATGSCFAALGSDTGGSTRNPAAYCGIVGLKPTYGSVSRFGLIPLVNSMDVPGIMARSVSDVADVFNVISGFDENDSTTLERDKSAVVLNDSFNISSIKVGIPKEYHCPGMSPVVIDAWKRVANLLEEAGATVSQVSLPHTGYSIACYSVLNQCEVASNMARYDGLEYGLRPEQTKSTEQLYADSRKHGFNDVVRGRILAGNYFLIQSNYEKYFMKAMKVRRLIANDFKNVWSKVDVLLTPVTLSEPPLLKEFIKLDNREQCSTQDYCTQPANMSGCPAISIPVCLSASSLPISLQLMAPNFQEQSLLSASHWLENQLNFPKLEVL</sequence>
<dbReference type="InParanoid" id="A0A482WXC6"/>